<proteinExistence type="predicted"/>
<gene>
    <name evidence="2" type="ORF">H5410_022629</name>
</gene>
<comment type="caution">
    <text evidence="2">The sequence shown here is derived from an EMBL/GenBank/DDBJ whole genome shotgun (WGS) entry which is preliminary data.</text>
</comment>
<name>A0A9J5ZID5_SOLCO</name>
<accession>A0A9J5ZID5</accession>
<protein>
    <submittedName>
        <fullName evidence="2">Uncharacterized protein</fullName>
    </submittedName>
</protein>
<keyword evidence="3" id="KW-1185">Reference proteome</keyword>
<dbReference type="AlphaFoldDB" id="A0A9J5ZID5"/>
<dbReference type="Proteomes" id="UP000824120">
    <property type="component" value="Chromosome 4"/>
</dbReference>
<reference evidence="2 3" key="1">
    <citation type="submission" date="2020-09" db="EMBL/GenBank/DDBJ databases">
        <title>De no assembly of potato wild relative species, Solanum commersonii.</title>
        <authorList>
            <person name="Cho K."/>
        </authorList>
    </citation>
    <scope>NUCLEOTIDE SEQUENCE [LARGE SCALE GENOMIC DNA]</scope>
    <source>
        <strain evidence="2">LZ3.2</strain>
        <tissue evidence="2">Leaf</tissue>
    </source>
</reference>
<evidence type="ECO:0000313" key="3">
    <source>
        <dbReference type="Proteomes" id="UP000824120"/>
    </source>
</evidence>
<organism evidence="2 3">
    <name type="scientific">Solanum commersonii</name>
    <name type="common">Commerson's wild potato</name>
    <name type="synonym">Commerson's nightshade</name>
    <dbReference type="NCBI Taxonomy" id="4109"/>
    <lineage>
        <taxon>Eukaryota</taxon>
        <taxon>Viridiplantae</taxon>
        <taxon>Streptophyta</taxon>
        <taxon>Embryophyta</taxon>
        <taxon>Tracheophyta</taxon>
        <taxon>Spermatophyta</taxon>
        <taxon>Magnoliopsida</taxon>
        <taxon>eudicotyledons</taxon>
        <taxon>Gunneridae</taxon>
        <taxon>Pentapetalae</taxon>
        <taxon>asterids</taxon>
        <taxon>lamiids</taxon>
        <taxon>Solanales</taxon>
        <taxon>Solanaceae</taxon>
        <taxon>Solanoideae</taxon>
        <taxon>Solaneae</taxon>
        <taxon>Solanum</taxon>
    </lineage>
</organism>
<dbReference type="EMBL" id="JACXVP010000004">
    <property type="protein sequence ID" value="KAG5611348.1"/>
    <property type="molecule type" value="Genomic_DNA"/>
</dbReference>
<feature type="region of interest" description="Disordered" evidence="1">
    <location>
        <begin position="1"/>
        <end position="22"/>
    </location>
</feature>
<sequence length="85" mass="9383">MGDFTNFSPNFSGFSREEEENGGRGRFAVVGTGNWARLSEERVGCWRNIVAGDNWDGLGIGEKWNGKELGCWVCCTCMLKIVLGC</sequence>
<evidence type="ECO:0000256" key="1">
    <source>
        <dbReference type="SAM" id="MobiDB-lite"/>
    </source>
</evidence>
<evidence type="ECO:0000313" key="2">
    <source>
        <dbReference type="EMBL" id="KAG5611348.1"/>
    </source>
</evidence>